<accession>A0AAW0WUP2</accession>
<dbReference type="EMBL" id="JARKIK010000048">
    <property type="protein sequence ID" value="KAK8735368.1"/>
    <property type="molecule type" value="Genomic_DNA"/>
</dbReference>
<dbReference type="EMBL" id="JARKIK010000048">
    <property type="protein sequence ID" value="KAK8735367.1"/>
    <property type="molecule type" value="Genomic_DNA"/>
</dbReference>
<evidence type="ECO:0000256" key="3">
    <source>
        <dbReference type="ARBA" id="ARBA00023157"/>
    </source>
</evidence>
<dbReference type="GO" id="GO:0034116">
    <property type="term" value="P:positive regulation of heterotypic cell-cell adhesion"/>
    <property type="evidence" value="ECO:0007669"/>
    <property type="project" value="TreeGrafter"/>
</dbReference>
<dbReference type="GO" id="GO:0030674">
    <property type="term" value="F:protein-macromolecule adaptor activity"/>
    <property type="evidence" value="ECO:0007669"/>
    <property type="project" value="TreeGrafter"/>
</dbReference>
<keyword evidence="4" id="KW-0325">Glycoprotein</keyword>
<evidence type="ECO:0000256" key="1">
    <source>
        <dbReference type="ARBA" id="ARBA00004613"/>
    </source>
</evidence>
<proteinExistence type="predicted"/>
<dbReference type="InterPro" id="IPR036056">
    <property type="entry name" value="Fibrinogen-like_C"/>
</dbReference>
<reference evidence="6 7" key="1">
    <citation type="journal article" date="2024" name="BMC Genomics">
        <title>Genome assembly of redclaw crayfish (Cherax quadricarinatus) provides insights into its immune adaptation and hypoxia tolerance.</title>
        <authorList>
            <person name="Liu Z."/>
            <person name="Zheng J."/>
            <person name="Li H."/>
            <person name="Fang K."/>
            <person name="Wang S."/>
            <person name="He J."/>
            <person name="Zhou D."/>
            <person name="Weng S."/>
            <person name="Chi M."/>
            <person name="Gu Z."/>
            <person name="He J."/>
            <person name="Li F."/>
            <person name="Wang M."/>
        </authorList>
    </citation>
    <scope>NUCLEOTIDE SEQUENCE [LARGE SCALE GENOMIC DNA]</scope>
    <source>
        <strain evidence="6">ZL_2023a</strain>
    </source>
</reference>
<dbReference type="Gene3D" id="3.90.215.10">
    <property type="entry name" value="Gamma Fibrinogen, chain A, domain 1"/>
    <property type="match status" value="1"/>
</dbReference>
<keyword evidence="2" id="KW-0964">Secreted</keyword>
<dbReference type="SMART" id="SM00186">
    <property type="entry name" value="FBG"/>
    <property type="match status" value="1"/>
</dbReference>
<dbReference type="InterPro" id="IPR037579">
    <property type="entry name" value="FIB_ANG-like"/>
</dbReference>
<dbReference type="AlphaFoldDB" id="A0AAW0WUP2"/>
<dbReference type="InterPro" id="IPR014716">
    <property type="entry name" value="Fibrinogen_a/b/g_C_1"/>
</dbReference>
<sequence>MWTVFLVRQRETTQVNFTRTWHDYKTGFGDPSGEYWLGNDNLHALTSGGHRYRFRVIATNLLGEQRSAVWETFSVANEASKYRVTLGGYSSTSTLGDALTSQHTWALMDGMSFTTVDRDHDTWSD</sequence>
<name>A0AAW0WUP2_CHEQU</name>
<dbReference type="PROSITE" id="PS51406">
    <property type="entry name" value="FIBRINOGEN_C_2"/>
    <property type="match status" value="1"/>
</dbReference>
<feature type="domain" description="Fibrinogen C-terminal" evidence="5">
    <location>
        <begin position="1"/>
        <end position="125"/>
    </location>
</feature>
<organism evidence="6 7">
    <name type="scientific">Cherax quadricarinatus</name>
    <name type="common">Australian red claw crayfish</name>
    <dbReference type="NCBI Taxonomy" id="27406"/>
    <lineage>
        <taxon>Eukaryota</taxon>
        <taxon>Metazoa</taxon>
        <taxon>Ecdysozoa</taxon>
        <taxon>Arthropoda</taxon>
        <taxon>Crustacea</taxon>
        <taxon>Multicrustacea</taxon>
        <taxon>Malacostraca</taxon>
        <taxon>Eumalacostraca</taxon>
        <taxon>Eucarida</taxon>
        <taxon>Decapoda</taxon>
        <taxon>Pleocyemata</taxon>
        <taxon>Astacidea</taxon>
        <taxon>Parastacoidea</taxon>
        <taxon>Parastacidae</taxon>
        <taxon>Cherax</taxon>
    </lineage>
</organism>
<dbReference type="Pfam" id="PF00147">
    <property type="entry name" value="Fibrinogen_C"/>
    <property type="match status" value="1"/>
</dbReference>
<dbReference type="PANTHER" id="PTHR47221">
    <property type="entry name" value="FIBRINOGEN ALPHA CHAIN"/>
    <property type="match status" value="1"/>
</dbReference>
<dbReference type="GO" id="GO:0005201">
    <property type="term" value="F:extracellular matrix structural constituent"/>
    <property type="evidence" value="ECO:0007669"/>
    <property type="project" value="TreeGrafter"/>
</dbReference>
<evidence type="ECO:0000313" key="6">
    <source>
        <dbReference type="EMBL" id="KAK8735367.1"/>
    </source>
</evidence>
<keyword evidence="7" id="KW-1185">Reference proteome</keyword>
<evidence type="ECO:0000256" key="2">
    <source>
        <dbReference type="ARBA" id="ARBA00022525"/>
    </source>
</evidence>
<comment type="caution">
    <text evidence="6">The sequence shown here is derived from an EMBL/GenBank/DDBJ whole genome shotgun (WGS) entry which is preliminary data.</text>
</comment>
<feature type="non-terminal residue" evidence="6">
    <location>
        <position position="125"/>
    </location>
</feature>
<protein>
    <recommendedName>
        <fullName evidence="5">Fibrinogen C-terminal domain-containing protein</fullName>
    </recommendedName>
</protein>
<evidence type="ECO:0000256" key="4">
    <source>
        <dbReference type="ARBA" id="ARBA00023180"/>
    </source>
</evidence>
<dbReference type="GO" id="GO:0005577">
    <property type="term" value="C:fibrinogen complex"/>
    <property type="evidence" value="ECO:0007669"/>
    <property type="project" value="TreeGrafter"/>
</dbReference>
<dbReference type="SUPFAM" id="SSF56496">
    <property type="entry name" value="Fibrinogen C-terminal domain-like"/>
    <property type="match status" value="1"/>
</dbReference>
<dbReference type="InterPro" id="IPR002181">
    <property type="entry name" value="Fibrinogen_a/b/g_C_dom"/>
</dbReference>
<comment type="subcellular location">
    <subcellularLocation>
        <location evidence="1">Secreted</location>
    </subcellularLocation>
</comment>
<gene>
    <name evidence="6" type="ORF">OTU49_005637</name>
</gene>
<dbReference type="PANTHER" id="PTHR47221:SF5">
    <property type="entry name" value="FIBRINOGEN C-TERMINAL DOMAIN-CONTAINING PROTEIN"/>
    <property type="match status" value="1"/>
</dbReference>
<evidence type="ECO:0000259" key="5">
    <source>
        <dbReference type="PROSITE" id="PS51406"/>
    </source>
</evidence>
<reference evidence="6" key="2">
    <citation type="submission" date="2024-01" db="EMBL/GenBank/DDBJ databases">
        <authorList>
            <person name="He J."/>
            <person name="Wang M."/>
            <person name="Zheng J."/>
            <person name="Liu Z."/>
        </authorList>
    </citation>
    <scope>NUCLEOTIDE SEQUENCE</scope>
    <source>
        <strain evidence="6">ZL_2023a</strain>
        <tissue evidence="6">Muscle</tissue>
    </source>
</reference>
<dbReference type="Proteomes" id="UP001445076">
    <property type="component" value="Unassembled WGS sequence"/>
</dbReference>
<evidence type="ECO:0000313" key="7">
    <source>
        <dbReference type="Proteomes" id="UP001445076"/>
    </source>
</evidence>
<keyword evidence="3" id="KW-1015">Disulfide bond</keyword>